<name>A0ABX0JR55_9PROT</name>
<evidence type="ECO:0000313" key="1">
    <source>
        <dbReference type="EMBL" id="NHN85802.1"/>
    </source>
</evidence>
<dbReference type="EMBL" id="WOTB01000020">
    <property type="protein sequence ID" value="NHN85802.1"/>
    <property type="molecule type" value="Genomic_DNA"/>
</dbReference>
<comment type="caution">
    <text evidence="1">The sequence shown here is derived from an EMBL/GenBank/DDBJ whole genome shotgun (WGS) entry which is preliminary data.</text>
</comment>
<keyword evidence="2" id="KW-1185">Reference proteome</keyword>
<evidence type="ECO:0000313" key="2">
    <source>
        <dbReference type="Proteomes" id="UP000635278"/>
    </source>
</evidence>
<dbReference type="RefSeq" id="WP_173584193.1">
    <property type="nucleotide sequence ID" value="NZ_WOTB01000020.1"/>
</dbReference>
<sequence>MSTSRSGGNQIALSYIASFIGGVMSPSLKFRADMEKWQSGAAELENFFVHVQGGISNRPGTQYVAEAGQSPGTAPSKLIPFIFSNTQAYILEFGTEYIRFIANGAYLTNSDGSIYQIASPYAITDVFFLRYTQSADVLTITHENYGPCYLERLGETDWVLQVGTWSNLAGPTGIAAVATDGNAGNTGTTPGISKVEYTYTVTTASDTLNEESLYQDSATVTAYNIGYFSQYGNYNTITWDAAESAEYYNIYRQYAGQYGLIGTTTGLSFQDQNYAPDTTNGPPVAKNPFYGNNPIACGYFQQRRVFAGSTAYPQTVWMSQSANYTNFDVHTPVRDDDAITATIASQEVNAIKHLVSMPDLLVFTGAGIWKVSGGQTGEAITPANFTAVPQIFVGSSDVRPLSVNTDVLFVEGKGSHVRDLQYDYYAQIYTGRDLSVMAENLFYGYTISDWGFAQFPFNLLWACRSDGNLLGMTYLKEQDVWAWHQHSTTNGVFLSVAVIPETNAYGAIEDVAYFLTERSINGKNVYYVERMVTRQLGKENNDITQSWFVDCGLRYTGASVSKVTGMNHLIGQTVSACIDGKGYAGLTVAADGSVTLPVAGETITVGLPIAAHAQTLPLSLGQMPQFARRKRVSKVYASLYNSCGLQVSTNAGAAQYPIGAQATDGDMTSDLVMKIPSANWTQEGQIDFYQNMPLPVTITGVSFDVEQGF</sequence>
<proteinExistence type="predicted"/>
<dbReference type="Proteomes" id="UP000635278">
    <property type="component" value="Unassembled WGS sequence"/>
</dbReference>
<evidence type="ECO:0008006" key="3">
    <source>
        <dbReference type="Google" id="ProtNLM"/>
    </source>
</evidence>
<accession>A0ABX0JR55</accession>
<organism evidence="1 2">
    <name type="scientific">Acetobacter musti</name>
    <dbReference type="NCBI Taxonomy" id="864732"/>
    <lineage>
        <taxon>Bacteria</taxon>
        <taxon>Pseudomonadati</taxon>
        <taxon>Pseudomonadota</taxon>
        <taxon>Alphaproteobacteria</taxon>
        <taxon>Acetobacterales</taxon>
        <taxon>Acetobacteraceae</taxon>
        <taxon>Acetobacter</taxon>
    </lineage>
</organism>
<protein>
    <recommendedName>
        <fullName evidence="3">Tail tubular protein B</fullName>
    </recommendedName>
</protein>
<gene>
    <name evidence="1" type="ORF">GOB93_14290</name>
</gene>
<reference evidence="1 2" key="1">
    <citation type="journal article" date="2020" name="Int. J. Syst. Evol. Microbiol.">
        <title>Novel acetic acid bacteria from cider fermentations: Acetobacter conturbans sp. nov. and Acetobacter fallax sp. nov.</title>
        <authorList>
            <person name="Sombolestani A.S."/>
            <person name="Cleenwerck I."/>
            <person name="Cnockaert M."/>
            <person name="Borremans W."/>
            <person name="Wieme A.D."/>
            <person name="De Vuyst L."/>
            <person name="Vandamme P."/>
        </authorList>
    </citation>
    <scope>NUCLEOTIDE SEQUENCE [LARGE SCALE GENOMIC DNA]</scope>
    <source>
        <strain evidence="1 2">LMG 30640</strain>
    </source>
</reference>